<name>A0A0N7FTZ7_9EURY</name>
<proteinExistence type="predicted"/>
<dbReference type="RefSeq" id="WP_054519946.1">
    <property type="nucleotide sequence ID" value="NZ_CP011564.1"/>
</dbReference>
<dbReference type="Gene3D" id="3.50.50.60">
    <property type="entry name" value="FAD/NAD(P)-binding domain"/>
    <property type="match status" value="1"/>
</dbReference>
<evidence type="ECO:0000256" key="1">
    <source>
        <dbReference type="ARBA" id="ARBA00001974"/>
    </source>
</evidence>
<reference evidence="6 7" key="2">
    <citation type="journal article" date="2016" name="Stand. Genomic Sci.">
        <title>Complete genome sequence of 'Halanaeroarchaeum sulfurireducens' M27-SA2, a sulfur-reducing and acetate-oxidizing haloarchaeon from the deep-sea hypersaline anoxic lake Medee.</title>
        <authorList>
            <person name="Messina E."/>
            <person name="Sorokin D.Y."/>
            <person name="Kublanov I.V."/>
            <person name="Toshchakov S."/>
            <person name="Lopatina A."/>
            <person name="Arcadi E."/>
            <person name="Smedile F."/>
            <person name="La Spada G."/>
            <person name="La Cono V."/>
            <person name="Yakimov M.M."/>
        </authorList>
    </citation>
    <scope>NUCLEOTIDE SEQUENCE [LARGE SCALE GENOMIC DNA]</scope>
    <source>
        <strain evidence="6 7">M27-SA2</strain>
    </source>
</reference>
<keyword evidence="2" id="KW-0285">Flavoprotein</keyword>
<dbReference type="AlphaFoldDB" id="A0A0N7FTZ7"/>
<dbReference type="Proteomes" id="UP000060390">
    <property type="component" value="Chromosome"/>
</dbReference>
<dbReference type="PANTHER" id="PTHR43624:SF2">
    <property type="entry name" value="ELECTRON TRANSFER FLAVOPROTEIN-QUINONE OXIDOREDUCTASE YDIS-RELATED"/>
    <property type="match status" value="1"/>
</dbReference>
<reference evidence="7" key="1">
    <citation type="submission" date="2015-05" db="EMBL/GenBank/DDBJ databases">
        <title>Complete genome sequence of Halanaeroarchaeum sulfurireducens type strain M27-SA2, a sulfate-reducer haloarchaeon from marine anoxic lake Medee.</title>
        <authorList>
            <person name="Messina E."/>
            <person name="Kublanov I.V."/>
            <person name="Toshchakov S."/>
            <person name="Arcadi E."/>
            <person name="La Spada G."/>
            <person name="La Cono V."/>
            <person name="Yakimov M.M."/>
        </authorList>
    </citation>
    <scope>NUCLEOTIDE SEQUENCE [LARGE SCALE GENOMIC DNA]</scope>
    <source>
        <strain evidence="7">M27-SA2</strain>
    </source>
</reference>
<dbReference type="EMBL" id="CP011564">
    <property type="protein sequence ID" value="ALG82951.1"/>
    <property type="molecule type" value="Genomic_DNA"/>
</dbReference>
<dbReference type="Pfam" id="PF26311">
    <property type="entry name" value="ETF-QO_FixC_C"/>
    <property type="match status" value="1"/>
</dbReference>
<evidence type="ECO:0000256" key="3">
    <source>
        <dbReference type="ARBA" id="ARBA00022827"/>
    </source>
</evidence>
<dbReference type="InterPro" id="IPR059103">
    <property type="entry name" value="FixC-like_C"/>
</dbReference>
<dbReference type="KEGG" id="hsf:HLASA_2081"/>
<dbReference type="Pfam" id="PF12831">
    <property type="entry name" value="FAD_oxidored"/>
    <property type="match status" value="1"/>
</dbReference>
<organism evidence="6 7">
    <name type="scientific">Halanaeroarchaeum sulfurireducens</name>
    <dbReference type="NCBI Taxonomy" id="1604004"/>
    <lineage>
        <taxon>Archaea</taxon>
        <taxon>Methanobacteriati</taxon>
        <taxon>Methanobacteriota</taxon>
        <taxon>Stenosarchaea group</taxon>
        <taxon>Halobacteria</taxon>
        <taxon>Halobacteriales</taxon>
        <taxon>Halobacteriaceae</taxon>
        <taxon>Halanaeroarchaeum</taxon>
    </lineage>
</organism>
<dbReference type="GeneID" id="26011414"/>
<protein>
    <submittedName>
        <fullName evidence="6">FAD-dependent oxidoreductase</fullName>
    </submittedName>
</protein>
<comment type="cofactor">
    <cofactor evidence="1">
        <name>FAD</name>
        <dbReference type="ChEBI" id="CHEBI:57692"/>
    </cofactor>
</comment>
<keyword evidence="4" id="KW-0560">Oxidoreductase</keyword>
<feature type="domain" description="FixC-like C-terminal" evidence="5">
    <location>
        <begin position="380"/>
        <end position="443"/>
    </location>
</feature>
<evidence type="ECO:0000259" key="5">
    <source>
        <dbReference type="Pfam" id="PF26311"/>
    </source>
</evidence>
<gene>
    <name evidence="6" type="ORF">HLASA_2081</name>
</gene>
<dbReference type="InterPro" id="IPR039651">
    <property type="entry name" value="FixC-like"/>
</dbReference>
<keyword evidence="3" id="KW-0274">FAD</keyword>
<dbReference type="PATRIC" id="fig|1604004.5.peg.2188"/>
<evidence type="ECO:0000256" key="4">
    <source>
        <dbReference type="ARBA" id="ARBA00023002"/>
    </source>
</evidence>
<evidence type="ECO:0000256" key="2">
    <source>
        <dbReference type="ARBA" id="ARBA00022630"/>
    </source>
</evidence>
<dbReference type="STRING" id="1604004.HLASA_2081"/>
<dbReference type="InterPro" id="IPR036188">
    <property type="entry name" value="FAD/NAD-bd_sf"/>
</dbReference>
<sequence>MTETPNYDNEYDAIVVGAGAAGSAAALTMAQRDLDVIMIERGSYPGAKNVFGGILFTPTIRELVDDFSEAPTERYIADSKFSMLSNEDETALSMKPGAWHEEPHNDSYTILRGDFDEWFAEQAVEAGATLVTETTVLDVVREGDDENGQIVGVETDRPDGQLLAPMVVLAEGANSLVSEDAGLKETSDAQDVAVAAKEVRKYDRDTIEERFNLHDEDGVAYHYFGEGAIPEGFGGAYIYSNKRTISIGLAYSIKDARESQKKPDEILNDFKEHPAVAPLVRGGQLVEYSAHAIPEGGYDDVPDLVHDGAVLVGDTASLVLNNGVHLEGTNMAAESGYHAGKAIANALDQGRTETSALSQYPEDLENSFVLDNLEHYNWFHDLMEQEEDFLFKELPTAIADAEKEYFRMDKEPKESHAKSAKSIVLQAAGGYIGAAKRAWKFRRFLS</sequence>
<dbReference type="SUPFAM" id="SSF51905">
    <property type="entry name" value="FAD/NAD(P)-binding domain"/>
    <property type="match status" value="1"/>
</dbReference>
<dbReference type="GO" id="GO:0016491">
    <property type="term" value="F:oxidoreductase activity"/>
    <property type="evidence" value="ECO:0007669"/>
    <property type="project" value="UniProtKB-KW"/>
</dbReference>
<evidence type="ECO:0000313" key="6">
    <source>
        <dbReference type="EMBL" id="ALG82951.1"/>
    </source>
</evidence>
<accession>A0A0N7FTZ7</accession>
<dbReference type="SUPFAM" id="SSF54373">
    <property type="entry name" value="FAD-linked reductases, C-terminal domain"/>
    <property type="match status" value="1"/>
</dbReference>
<dbReference type="PANTHER" id="PTHR43624">
    <property type="entry name" value="ELECTRON TRANSFER FLAVOPROTEIN-QUINONE OXIDOREDUCTASE YDIS-RELATED"/>
    <property type="match status" value="1"/>
</dbReference>
<evidence type="ECO:0000313" key="7">
    <source>
        <dbReference type="Proteomes" id="UP000060390"/>
    </source>
</evidence>